<feature type="region of interest" description="Disordered" evidence="5">
    <location>
        <begin position="627"/>
        <end position="647"/>
    </location>
</feature>
<keyword evidence="8" id="KW-1185">Reference proteome</keyword>
<protein>
    <recommendedName>
        <fullName evidence="6">SAM domain-containing protein</fullName>
    </recommendedName>
</protein>
<feature type="compositionally biased region" description="Basic and acidic residues" evidence="5">
    <location>
        <begin position="627"/>
        <end position="640"/>
    </location>
</feature>
<dbReference type="SMART" id="SM00454">
    <property type="entry name" value="SAM"/>
    <property type="match status" value="2"/>
</dbReference>
<dbReference type="GO" id="GO:0035591">
    <property type="term" value="F:signaling adaptor activity"/>
    <property type="evidence" value="ECO:0007669"/>
    <property type="project" value="InterPro"/>
</dbReference>
<dbReference type="GO" id="GO:0048678">
    <property type="term" value="P:response to axon injury"/>
    <property type="evidence" value="ECO:0007669"/>
    <property type="project" value="InterPro"/>
</dbReference>
<keyword evidence="3" id="KW-0677">Repeat</keyword>
<evidence type="ECO:0000256" key="5">
    <source>
        <dbReference type="SAM" id="MobiDB-lite"/>
    </source>
</evidence>
<proteinExistence type="predicted"/>
<dbReference type="InterPro" id="IPR001660">
    <property type="entry name" value="SAM"/>
</dbReference>
<evidence type="ECO:0000313" key="8">
    <source>
        <dbReference type="Proteomes" id="UP001165082"/>
    </source>
</evidence>
<evidence type="ECO:0000256" key="3">
    <source>
        <dbReference type="ARBA" id="ARBA00022737"/>
    </source>
</evidence>
<keyword evidence="2" id="KW-0963">Cytoplasm</keyword>
<dbReference type="OrthoDB" id="186678at2759"/>
<evidence type="ECO:0000256" key="1">
    <source>
        <dbReference type="ARBA" id="ARBA00004496"/>
    </source>
</evidence>
<organism evidence="7 8">
    <name type="scientific">Triparma retinervis</name>
    <dbReference type="NCBI Taxonomy" id="2557542"/>
    <lineage>
        <taxon>Eukaryota</taxon>
        <taxon>Sar</taxon>
        <taxon>Stramenopiles</taxon>
        <taxon>Ochrophyta</taxon>
        <taxon>Bolidophyceae</taxon>
        <taxon>Parmales</taxon>
        <taxon>Triparmaceae</taxon>
        <taxon>Triparma</taxon>
    </lineage>
</organism>
<comment type="caution">
    <text evidence="7">The sequence shown here is derived from an EMBL/GenBank/DDBJ whole genome shotgun (WGS) entry which is preliminary data.</text>
</comment>
<evidence type="ECO:0000313" key="7">
    <source>
        <dbReference type="EMBL" id="GMH75891.1"/>
    </source>
</evidence>
<accession>A0A9W7AMW7</accession>
<feature type="domain" description="SAM" evidence="6">
    <location>
        <begin position="16"/>
        <end position="80"/>
    </location>
</feature>
<evidence type="ECO:0000259" key="6">
    <source>
        <dbReference type="PROSITE" id="PS50105"/>
    </source>
</evidence>
<gene>
    <name evidence="7" type="ORF">TrRE_jg10440</name>
</gene>
<dbReference type="GO" id="GO:0034128">
    <property type="term" value="P:negative regulation of MyD88-independent toll-like receptor signaling pathway"/>
    <property type="evidence" value="ECO:0007669"/>
    <property type="project" value="InterPro"/>
</dbReference>
<name>A0A9W7AMW7_9STRA</name>
<dbReference type="AlphaFoldDB" id="A0A9W7AMW7"/>
<dbReference type="PANTHER" id="PTHR22998:SF1">
    <property type="entry name" value="NAD(+) HYDROLASE SARM1"/>
    <property type="match status" value="1"/>
</dbReference>
<dbReference type="Gene3D" id="1.10.150.50">
    <property type="entry name" value="Transcription Factor, Ets-1"/>
    <property type="match status" value="2"/>
</dbReference>
<sequence>MAELPDDLLGKAVFDWKISDVGIWLVHMKFKKYVSAFKAQGIDGTELYELTEEDIPERMGVTNKAHKKKMWNAIKKLKYAQADKEAKKEAKKGGGKKKKKANLAIEKSTNVGRKKEVASGLGVELYVAHTQYTYQMGCTFCQEPDKLALVFCPACGQKGDFLCEDCDAEVHHHAKRRNHIRTVISVYDLHMAGQVVTHFVRYVACRRKLLKKCREMFDRFYSAEKRMHYYYNLVTQAVQWHKPYCLRNDELKPFMSYDDAAFKIQNMYHVRVAHKLIVEMIQAQFDKIYDRDSGHFYYFYNGIKAPTPEDPKNVVKSFLAVPVQWKKPINLYNNDCKIVFTEDLAALRIQFAFRTMKAKQFMRVLVRTFFQYCYDPITGKKYYRNTVTGHSMWRKPRMLGKELWDPTDVREWSVSEVAYFFRRMGFKKFGYVDAIRKYSVDGKLLLTFEWEDYNYMGMVQSMHIKQTLLQLHRREWYKTHKDHPKDIARRDRLRRHHNVDAAARLLQRKYRQRYARAKIKMFHEIIRVQKQKDEAEKQLREGQHWWPQRVRDFSGIDRTVKYQHGKRRVQLGVNGWGQYVESAWVKGRENMSDEHVSRYYTKKLNEEETKMKFTGGDITDAMNAIDASRDHLGPGNTEKKKSTKRFN</sequence>
<dbReference type="Proteomes" id="UP001165082">
    <property type="component" value="Unassembled WGS sequence"/>
</dbReference>
<dbReference type="PANTHER" id="PTHR22998">
    <property type="entry name" value="SARM1"/>
    <property type="match status" value="1"/>
</dbReference>
<comment type="subcellular location">
    <subcellularLocation>
        <location evidence="1">Cytoplasm</location>
    </subcellularLocation>
</comment>
<dbReference type="PROSITE" id="PS50105">
    <property type="entry name" value="SAM_DOMAIN"/>
    <property type="match status" value="1"/>
</dbReference>
<dbReference type="EMBL" id="BRXZ01001645">
    <property type="protein sequence ID" value="GMH75891.1"/>
    <property type="molecule type" value="Genomic_DNA"/>
</dbReference>
<dbReference type="GO" id="GO:0005737">
    <property type="term" value="C:cytoplasm"/>
    <property type="evidence" value="ECO:0007669"/>
    <property type="project" value="UniProtKB-SubCell"/>
</dbReference>
<dbReference type="SUPFAM" id="SSF47769">
    <property type="entry name" value="SAM/Pointed domain"/>
    <property type="match status" value="2"/>
</dbReference>
<evidence type="ECO:0000256" key="2">
    <source>
        <dbReference type="ARBA" id="ARBA00022490"/>
    </source>
</evidence>
<dbReference type="InterPro" id="IPR036020">
    <property type="entry name" value="WW_dom_sf"/>
</dbReference>
<reference evidence="7" key="1">
    <citation type="submission" date="2022-07" db="EMBL/GenBank/DDBJ databases">
        <title>Genome analysis of Parmales, a sister group of diatoms, reveals the evolutionary specialization of diatoms from phago-mixotrophs to photoautotrophs.</title>
        <authorList>
            <person name="Ban H."/>
            <person name="Sato S."/>
            <person name="Yoshikawa S."/>
            <person name="Kazumasa Y."/>
            <person name="Nakamura Y."/>
            <person name="Ichinomiya M."/>
            <person name="Saitoh K."/>
            <person name="Sato N."/>
            <person name="Blanc-Mathieu R."/>
            <person name="Endo H."/>
            <person name="Kuwata A."/>
            <person name="Ogata H."/>
        </authorList>
    </citation>
    <scope>NUCLEOTIDE SEQUENCE</scope>
</reference>
<dbReference type="SUPFAM" id="SSF51045">
    <property type="entry name" value="WW domain"/>
    <property type="match status" value="1"/>
</dbReference>
<evidence type="ECO:0000256" key="4">
    <source>
        <dbReference type="ARBA" id="ARBA00022801"/>
    </source>
</evidence>
<dbReference type="Pfam" id="PF07647">
    <property type="entry name" value="SAM_2"/>
    <property type="match status" value="1"/>
</dbReference>
<dbReference type="InterPro" id="IPR039184">
    <property type="entry name" value="SARM1"/>
</dbReference>
<keyword evidence="4" id="KW-0378">Hydrolase</keyword>
<dbReference type="GO" id="GO:0003953">
    <property type="term" value="F:NAD+ nucleosidase activity"/>
    <property type="evidence" value="ECO:0007669"/>
    <property type="project" value="InterPro"/>
</dbReference>
<dbReference type="InterPro" id="IPR013761">
    <property type="entry name" value="SAM/pointed_sf"/>
</dbReference>